<keyword evidence="3" id="KW-1185">Reference proteome</keyword>
<dbReference type="PATRIC" id="fig|1302272.5.peg.43"/>
<keyword evidence="1" id="KW-0732">Signal</keyword>
<dbReference type="AlphaFoldDB" id="A0A0R1I1F8"/>
<feature type="signal peptide" evidence="1">
    <location>
        <begin position="1"/>
        <end position="31"/>
    </location>
</feature>
<feature type="chain" id="PRO_5006405442" evidence="1">
    <location>
        <begin position="32"/>
        <end position="134"/>
    </location>
</feature>
<dbReference type="PROSITE" id="PS51257">
    <property type="entry name" value="PROKAR_LIPOPROTEIN"/>
    <property type="match status" value="1"/>
</dbReference>
<proteinExistence type="predicted"/>
<reference evidence="2 3" key="1">
    <citation type="journal article" date="2015" name="Genome Announc.">
        <title>Expanding the biotechnology potential of lactobacilli through comparative genomics of 213 strains and associated genera.</title>
        <authorList>
            <person name="Sun Z."/>
            <person name="Harris H.M."/>
            <person name="McCann A."/>
            <person name="Guo C."/>
            <person name="Argimon S."/>
            <person name="Zhang W."/>
            <person name="Yang X."/>
            <person name="Jeffery I.B."/>
            <person name="Cooney J.C."/>
            <person name="Kagawa T.F."/>
            <person name="Liu W."/>
            <person name="Song Y."/>
            <person name="Salvetti E."/>
            <person name="Wrobel A."/>
            <person name="Rasinkangas P."/>
            <person name="Parkhill J."/>
            <person name="Rea M.C."/>
            <person name="O'Sullivan O."/>
            <person name="Ritari J."/>
            <person name="Douillard F.P."/>
            <person name="Paul Ross R."/>
            <person name="Yang R."/>
            <person name="Briner A.E."/>
            <person name="Felis G.E."/>
            <person name="de Vos W.M."/>
            <person name="Barrangou R."/>
            <person name="Klaenhammer T.R."/>
            <person name="Caufield P.W."/>
            <person name="Cui Y."/>
            <person name="Zhang H."/>
            <person name="O'Toole P.W."/>
        </authorList>
    </citation>
    <scope>NUCLEOTIDE SEQUENCE [LARGE SCALE GENOMIC DNA]</scope>
    <source>
        <strain evidence="2 3">JCM 15530</strain>
    </source>
</reference>
<dbReference type="EMBL" id="AZCX01000001">
    <property type="protein sequence ID" value="KRK49127.1"/>
    <property type="molecule type" value="Genomic_DNA"/>
</dbReference>
<evidence type="ECO:0000313" key="2">
    <source>
        <dbReference type="EMBL" id="KRK49127.1"/>
    </source>
</evidence>
<name>A0A0R1I1F8_9LACO</name>
<evidence type="ECO:0000256" key="1">
    <source>
        <dbReference type="SAM" id="SignalP"/>
    </source>
</evidence>
<comment type="caution">
    <text evidence="2">The sequence shown here is derived from an EMBL/GenBank/DDBJ whole genome shotgun (WGS) entry which is preliminary data.</text>
</comment>
<organism evidence="2 3">
    <name type="scientific">Secundilactobacillus kimchicus JCM 15530</name>
    <dbReference type="NCBI Taxonomy" id="1302272"/>
    <lineage>
        <taxon>Bacteria</taxon>
        <taxon>Bacillati</taxon>
        <taxon>Bacillota</taxon>
        <taxon>Bacilli</taxon>
        <taxon>Lactobacillales</taxon>
        <taxon>Lactobacillaceae</taxon>
        <taxon>Secundilactobacillus</taxon>
    </lineage>
</organism>
<gene>
    <name evidence="2" type="ORF">FC96_GL000043</name>
</gene>
<dbReference type="RefSeq" id="WP_054660337.1">
    <property type="nucleotide sequence ID" value="NZ_AZCX01000001.1"/>
</dbReference>
<sequence>MKTIAHFMSFAAFMVLSGCLYLTALPQQAQAASDTSSFQKGRTSQSTRRITVKKGDRLHVVINANTSDLTPSHRTFKYRIFKNGDAVKAAYAKNGHVTKTFSVKPGQYSVRAYDAQNKLLFSGGVSASDHPHFL</sequence>
<protein>
    <submittedName>
        <fullName evidence="2">Uncharacterized protein</fullName>
    </submittedName>
</protein>
<dbReference type="STRING" id="1302272.FC96_GL000043"/>
<dbReference type="OrthoDB" id="2296155at2"/>
<evidence type="ECO:0000313" key="3">
    <source>
        <dbReference type="Proteomes" id="UP000050911"/>
    </source>
</evidence>
<accession>A0A0R1I1F8</accession>
<dbReference type="Proteomes" id="UP000050911">
    <property type="component" value="Unassembled WGS sequence"/>
</dbReference>